<comment type="caution">
    <text evidence="1">The sequence shown here is derived from an EMBL/GenBank/DDBJ whole genome shotgun (WGS) entry which is preliminary data.</text>
</comment>
<dbReference type="AlphaFoldDB" id="A0A9P6N380"/>
<accession>A0A9P6N380</accession>
<evidence type="ECO:0000313" key="1">
    <source>
        <dbReference type="EMBL" id="KAG0022982.1"/>
    </source>
</evidence>
<dbReference type="InterPro" id="IPR032675">
    <property type="entry name" value="LRR_dom_sf"/>
</dbReference>
<evidence type="ECO:0000313" key="2">
    <source>
        <dbReference type="Proteomes" id="UP000703661"/>
    </source>
</evidence>
<gene>
    <name evidence="1" type="ORF">BGZ80_010670</name>
</gene>
<dbReference type="SUPFAM" id="SSF52047">
    <property type="entry name" value="RNI-like"/>
    <property type="match status" value="1"/>
</dbReference>
<sequence>MQRNPGLRTLVHKGFPIPPMSPLLGGGAAAMLQKMLEPLRSLTYLDLCFAGHLDHSSLLCLARFAKQLHSLIIYVSLICKDETSNGQEQEHTLDLESTQLRQLEVRATISREDPTVLIPLLKASPQLEILSFPYYDGTLVAQIIRQYCSRLRCLKFEQTGDNYKDDEMAAIINSCQTSGLQLFSSNERLGLGHRAIRALHANSATLDTVKIPIFGYDTFITVQRLLSSCPNLRELRVSKRLNSPSNIGKFPARELLKDPWICERLEVLQLPIEMVHGGAVGGGNQANNPSVEPDDYHQKLYVQLGKLLWLQKLDLSFKQYLYNRTCKTSPLFSLESGLEILEGLKQLEVLDLSGTANDIKRPELEWMCEHWTMLTQIRGSLLDSWITAAGDKTVSEDDALALERVSAILVARSQPADDIYD</sequence>
<dbReference type="Gene3D" id="3.80.10.10">
    <property type="entry name" value="Ribonuclease Inhibitor"/>
    <property type="match status" value="1"/>
</dbReference>
<evidence type="ECO:0008006" key="3">
    <source>
        <dbReference type="Google" id="ProtNLM"/>
    </source>
</evidence>
<keyword evidence="2" id="KW-1185">Reference proteome</keyword>
<protein>
    <recommendedName>
        <fullName evidence="3">F-box domain protein</fullName>
    </recommendedName>
</protein>
<dbReference type="EMBL" id="JAAAID010000077">
    <property type="protein sequence ID" value="KAG0022982.1"/>
    <property type="molecule type" value="Genomic_DNA"/>
</dbReference>
<name>A0A9P6N380_9FUNG</name>
<dbReference type="OrthoDB" id="550575at2759"/>
<organism evidence="1 2">
    <name type="scientific">Entomortierella chlamydospora</name>
    <dbReference type="NCBI Taxonomy" id="101097"/>
    <lineage>
        <taxon>Eukaryota</taxon>
        <taxon>Fungi</taxon>
        <taxon>Fungi incertae sedis</taxon>
        <taxon>Mucoromycota</taxon>
        <taxon>Mortierellomycotina</taxon>
        <taxon>Mortierellomycetes</taxon>
        <taxon>Mortierellales</taxon>
        <taxon>Mortierellaceae</taxon>
        <taxon>Entomortierella</taxon>
    </lineage>
</organism>
<reference evidence="1" key="1">
    <citation type="journal article" date="2020" name="Fungal Divers.">
        <title>Resolving the Mortierellaceae phylogeny through synthesis of multi-gene phylogenetics and phylogenomics.</title>
        <authorList>
            <person name="Vandepol N."/>
            <person name="Liber J."/>
            <person name="Desiro A."/>
            <person name="Na H."/>
            <person name="Kennedy M."/>
            <person name="Barry K."/>
            <person name="Grigoriev I.V."/>
            <person name="Miller A.N."/>
            <person name="O'Donnell K."/>
            <person name="Stajich J.E."/>
            <person name="Bonito G."/>
        </authorList>
    </citation>
    <scope>NUCLEOTIDE SEQUENCE</scope>
    <source>
        <strain evidence="1">NRRL 2769</strain>
    </source>
</reference>
<dbReference type="Proteomes" id="UP000703661">
    <property type="component" value="Unassembled WGS sequence"/>
</dbReference>
<proteinExistence type="predicted"/>